<name>A0A4V2K1S4_9APHY</name>
<dbReference type="InterPro" id="IPR023346">
    <property type="entry name" value="Lysozyme-like_dom_sf"/>
</dbReference>
<reference evidence="4" key="1">
    <citation type="submission" date="2019-01" db="EMBL/GenBank/DDBJ databases">
        <title>Draft genome sequences of three monokaryotic isolates of the white-rot basidiomycete fungus Dichomitus squalens.</title>
        <authorList>
            <consortium name="DOE Joint Genome Institute"/>
            <person name="Lopez S.C."/>
            <person name="Andreopoulos B."/>
            <person name="Pangilinan J."/>
            <person name="Lipzen A."/>
            <person name="Riley R."/>
            <person name="Ahrendt S."/>
            <person name="Ng V."/>
            <person name="Barry K."/>
            <person name="Daum C."/>
            <person name="Grigoriev I.V."/>
            <person name="Hilden K.S."/>
            <person name="Makela M.R."/>
            <person name="de Vries R.P."/>
        </authorList>
    </citation>
    <scope>NUCLEOTIDE SEQUENCE [LARGE SCALE GENOMIC DNA]</scope>
    <source>
        <strain evidence="4">OM18370.1</strain>
    </source>
</reference>
<organism evidence="4">
    <name type="scientific">Dichomitus squalens</name>
    <dbReference type="NCBI Taxonomy" id="114155"/>
    <lineage>
        <taxon>Eukaryota</taxon>
        <taxon>Fungi</taxon>
        <taxon>Dikarya</taxon>
        <taxon>Basidiomycota</taxon>
        <taxon>Agaricomycotina</taxon>
        <taxon>Agaricomycetes</taxon>
        <taxon>Polyporales</taxon>
        <taxon>Polyporaceae</taxon>
        <taxon>Dichomitus</taxon>
    </lineage>
</organism>
<accession>A0A4V2K1S4</accession>
<dbReference type="Proteomes" id="UP000292957">
    <property type="component" value="Unassembled WGS sequence"/>
</dbReference>
<evidence type="ECO:0000256" key="2">
    <source>
        <dbReference type="SAM" id="SignalP"/>
    </source>
</evidence>
<gene>
    <name evidence="4" type="ORF">BD311DRAFT_711979</name>
</gene>
<dbReference type="OrthoDB" id="2537480at2759"/>
<keyword evidence="2" id="KW-0732">Signal</keyword>
<protein>
    <submittedName>
        <fullName evidence="4">Lysozyme-like protein</fullName>
    </submittedName>
</protein>
<sequence>MKLSTPFILLAAAIGVVEASGHDGLSRVAARHHDVARRNNDSAAAKRASTGRCKVRPSSTLVHTSTPTSTSTSTHASSSTHKTTSTKKTSPTGLTTTSTKSSSESKSGSNNNSGVTSNVAGLVKVTDWSCGASGASKQITATDGPNGNIDWMNCGLYDGGWNPPHVTVNDVITVDLGAALGDPNTPFKACGPYIDLFYKYAGEHGIPPIIVASIAMQESTCNVHEVGGGGEQGIMQISKDKCGGAPGGNCQDPDFNIRTGVAFFAQTLSDNGGNLLLTLGNYNGWPKGMTVASATAARWTDCCLCQNNLDYLVQYLNGWFLNRDPYTGTPRIGKYFNLDACR</sequence>
<evidence type="ECO:0000256" key="1">
    <source>
        <dbReference type="SAM" id="MobiDB-lite"/>
    </source>
</evidence>
<dbReference type="Gene3D" id="1.10.530.10">
    <property type="match status" value="1"/>
</dbReference>
<feature type="signal peptide" evidence="2">
    <location>
        <begin position="1"/>
        <end position="19"/>
    </location>
</feature>
<evidence type="ECO:0000259" key="3">
    <source>
        <dbReference type="Pfam" id="PF01464"/>
    </source>
</evidence>
<feature type="chain" id="PRO_5020283952" evidence="2">
    <location>
        <begin position="20"/>
        <end position="342"/>
    </location>
</feature>
<feature type="compositionally biased region" description="Low complexity" evidence="1">
    <location>
        <begin position="57"/>
        <end position="116"/>
    </location>
</feature>
<feature type="domain" description="Transglycosylase SLT" evidence="3">
    <location>
        <begin position="196"/>
        <end position="284"/>
    </location>
</feature>
<dbReference type="Pfam" id="PF01464">
    <property type="entry name" value="SLT"/>
    <property type="match status" value="1"/>
</dbReference>
<dbReference type="InterPro" id="IPR008258">
    <property type="entry name" value="Transglycosylase_SLT_dom_1"/>
</dbReference>
<evidence type="ECO:0000313" key="4">
    <source>
        <dbReference type="EMBL" id="TBU33833.1"/>
    </source>
</evidence>
<feature type="region of interest" description="Disordered" evidence="1">
    <location>
        <begin position="32"/>
        <end position="116"/>
    </location>
</feature>
<dbReference type="AlphaFoldDB" id="A0A4V2K1S4"/>
<dbReference type="SUPFAM" id="SSF53955">
    <property type="entry name" value="Lysozyme-like"/>
    <property type="match status" value="1"/>
</dbReference>
<proteinExistence type="predicted"/>
<dbReference type="EMBL" id="ML143390">
    <property type="protein sequence ID" value="TBU33833.1"/>
    <property type="molecule type" value="Genomic_DNA"/>
</dbReference>